<evidence type="ECO:0000313" key="1">
    <source>
        <dbReference type="EMBL" id="MPN07366.1"/>
    </source>
</evidence>
<dbReference type="EMBL" id="VSSQ01053330">
    <property type="protein sequence ID" value="MPN07366.1"/>
    <property type="molecule type" value="Genomic_DNA"/>
</dbReference>
<accession>A0A645F111</accession>
<name>A0A645F111_9ZZZZ</name>
<proteinExistence type="predicted"/>
<gene>
    <name evidence="1" type="ORF">SDC9_154632</name>
</gene>
<organism evidence="1">
    <name type="scientific">bioreactor metagenome</name>
    <dbReference type="NCBI Taxonomy" id="1076179"/>
    <lineage>
        <taxon>unclassified sequences</taxon>
        <taxon>metagenomes</taxon>
        <taxon>ecological metagenomes</taxon>
    </lineage>
</organism>
<sequence length="130" mass="13988">MGGVVQGVDGVELQVGIDVPQTRGHDLRFGLAYGGAKGLQLTIQICQRHAVAVHHRQFAHAGPGQALGSIAPHAAEAEQNHVGPRQTPLARFTPQHFVAQKLIFHGYPLLSVLWHRTIRAVLKKHGPALG</sequence>
<reference evidence="1" key="1">
    <citation type="submission" date="2019-08" db="EMBL/GenBank/DDBJ databases">
        <authorList>
            <person name="Kucharzyk K."/>
            <person name="Murdoch R.W."/>
            <person name="Higgins S."/>
            <person name="Loffler F."/>
        </authorList>
    </citation>
    <scope>NUCLEOTIDE SEQUENCE</scope>
</reference>
<comment type="caution">
    <text evidence="1">The sequence shown here is derived from an EMBL/GenBank/DDBJ whole genome shotgun (WGS) entry which is preliminary data.</text>
</comment>
<dbReference type="AlphaFoldDB" id="A0A645F111"/>
<protein>
    <submittedName>
        <fullName evidence="1">Uncharacterized protein</fullName>
    </submittedName>
</protein>